<keyword evidence="1" id="KW-1133">Transmembrane helix</keyword>
<dbReference type="Proteomes" id="UP000028780">
    <property type="component" value="Chromosome"/>
</dbReference>
<dbReference type="AlphaFoldDB" id="A0A076NFW2"/>
<dbReference type="KEGG" id="cii:CIMIT_05160"/>
<reference evidence="3 5" key="2">
    <citation type="submission" date="2017-06" db="EMBL/GenBank/DDBJ databases">
        <authorList>
            <consortium name="Pathogen Informatics"/>
        </authorList>
    </citation>
    <scope>NUCLEOTIDE SEQUENCE [LARGE SCALE GENOMIC DNA]</scope>
    <source>
        <strain evidence="3 5">NCTC13015</strain>
    </source>
</reference>
<evidence type="ECO:0000313" key="5">
    <source>
        <dbReference type="Proteomes" id="UP000215374"/>
    </source>
</evidence>
<keyword evidence="1" id="KW-0472">Membrane</keyword>
<evidence type="ECO:0000313" key="2">
    <source>
        <dbReference type="EMBL" id="AIJ33369.1"/>
    </source>
</evidence>
<evidence type="ECO:0000313" key="4">
    <source>
        <dbReference type="Proteomes" id="UP000028780"/>
    </source>
</evidence>
<dbReference type="Proteomes" id="UP000215374">
    <property type="component" value="Chromosome 1"/>
</dbReference>
<dbReference type="OrthoDB" id="4424684at2"/>
<accession>A0A076NFW2</accession>
<organism evidence="2 4">
    <name type="scientific">Corynebacterium imitans</name>
    <dbReference type="NCBI Taxonomy" id="156978"/>
    <lineage>
        <taxon>Bacteria</taxon>
        <taxon>Bacillati</taxon>
        <taxon>Actinomycetota</taxon>
        <taxon>Actinomycetes</taxon>
        <taxon>Mycobacteriales</taxon>
        <taxon>Corynebacteriaceae</taxon>
        <taxon>Corynebacterium</taxon>
    </lineage>
</organism>
<dbReference type="HOGENOM" id="CLU_2034142_0_0_11"/>
<dbReference type="STRING" id="156978.CIMIT_05160"/>
<dbReference type="EMBL" id="CP009211">
    <property type="protein sequence ID" value="AIJ33369.1"/>
    <property type="molecule type" value="Genomic_DNA"/>
</dbReference>
<keyword evidence="4" id="KW-1185">Reference proteome</keyword>
<gene>
    <name evidence="2" type="ORF">CIMIT_05160</name>
    <name evidence="3" type="ORF">SAMEA4535761_01097</name>
</gene>
<feature type="transmembrane region" description="Helical" evidence="1">
    <location>
        <begin position="20"/>
        <end position="49"/>
    </location>
</feature>
<keyword evidence="1" id="KW-0812">Transmembrane</keyword>
<name>A0A076NFW2_9CORY</name>
<protein>
    <submittedName>
        <fullName evidence="2">Uncharacterized protein</fullName>
    </submittedName>
</protein>
<dbReference type="EMBL" id="LT906467">
    <property type="protein sequence ID" value="SNV67741.1"/>
    <property type="molecule type" value="Genomic_DNA"/>
</dbReference>
<reference evidence="2 4" key="1">
    <citation type="submission" date="2014-08" db="EMBL/GenBank/DDBJ databases">
        <title>Complete genome sequence of Corynebacterium imitans DSM 44264, isolated from a five-month-old boy with suspected pharyngeal diphtheria.</title>
        <authorList>
            <person name="Mollmann S."/>
            <person name="Albersmeier A."/>
            <person name="Ruckert C."/>
            <person name="Tauch A."/>
        </authorList>
    </citation>
    <scope>NUCLEOTIDE SEQUENCE [LARGE SCALE GENOMIC DNA]</scope>
    <source>
        <strain evidence="2 4">DSM 44264</strain>
    </source>
</reference>
<evidence type="ECO:0000313" key="3">
    <source>
        <dbReference type="EMBL" id="SNV67741.1"/>
    </source>
</evidence>
<dbReference type="eggNOG" id="ENOG5031SVS">
    <property type="taxonomic scope" value="Bacteria"/>
</dbReference>
<evidence type="ECO:0000256" key="1">
    <source>
        <dbReference type="SAM" id="Phobius"/>
    </source>
</evidence>
<proteinExistence type="predicted"/>
<sequence length="121" mass="13547">MSEPLTWSKKRRDYSTGVTFGAMFFVVFGLLLDDLVMGVVIGVVFFIVFSNPSEKQAVSFDGQTLRLVEDDETTEVPAEHIETVDLTDGDMIVRTKTGEVHALESDDDGLRAFVEKLREEL</sequence>
<dbReference type="RefSeq" id="WP_038590052.1">
    <property type="nucleotide sequence ID" value="NZ_CP009211.1"/>
</dbReference>